<dbReference type="CDD" id="cd04725">
    <property type="entry name" value="OMP_decarboxylase_like"/>
    <property type="match status" value="1"/>
</dbReference>
<feature type="active site" description="For OMPdecase activity" evidence="8">
    <location>
        <position position="65"/>
    </location>
</feature>
<name>A0A2N7PK31_9BACT</name>
<protein>
    <recommendedName>
        <fullName evidence="7">Orotidine 5'-phosphate decarboxylase</fullName>
        <ecNumber evidence="7">4.1.1.23</ecNumber>
    </recommendedName>
    <alternativeName>
        <fullName evidence="7">OMP decarboxylase</fullName>
        <shortName evidence="7">OMPDCase</shortName>
        <shortName evidence="7">OMPdecase</shortName>
    </alternativeName>
</protein>
<dbReference type="InterPro" id="IPR014732">
    <property type="entry name" value="OMPdecase"/>
</dbReference>
<feature type="active site" description="For OMPdecase activity" evidence="8">
    <location>
        <position position="63"/>
    </location>
</feature>
<dbReference type="PANTHER" id="PTHR32119">
    <property type="entry name" value="OROTIDINE 5'-PHOSPHATE DECARBOXYLASE"/>
    <property type="match status" value="1"/>
</dbReference>
<comment type="catalytic activity">
    <reaction evidence="6 7 10">
        <text>orotidine 5'-phosphate + H(+) = UMP + CO2</text>
        <dbReference type="Rhea" id="RHEA:11596"/>
        <dbReference type="ChEBI" id="CHEBI:15378"/>
        <dbReference type="ChEBI" id="CHEBI:16526"/>
        <dbReference type="ChEBI" id="CHEBI:57538"/>
        <dbReference type="ChEBI" id="CHEBI:57865"/>
        <dbReference type="EC" id="4.1.1.23"/>
    </reaction>
</comment>
<proteinExistence type="inferred from homology"/>
<dbReference type="EC" id="4.1.1.23" evidence="7"/>
<keyword evidence="4 7" id="KW-0665">Pyrimidine biosynthesis</keyword>
<evidence type="ECO:0000256" key="8">
    <source>
        <dbReference type="PIRSR" id="PIRSR614732-1"/>
    </source>
</evidence>
<comment type="caution">
    <text evidence="12">The sequence shown here is derived from an EMBL/GenBank/DDBJ whole genome shotgun (WGS) entry which is preliminary data.</text>
</comment>
<feature type="binding site" evidence="7 9">
    <location>
        <position position="35"/>
    </location>
    <ligand>
        <name>substrate</name>
    </ligand>
</feature>
<dbReference type="InterPro" id="IPR011060">
    <property type="entry name" value="RibuloseP-bd_barrel"/>
</dbReference>
<dbReference type="InterPro" id="IPR013785">
    <property type="entry name" value="Aldolase_TIM"/>
</dbReference>
<feature type="binding site" evidence="7 9">
    <location>
        <position position="214"/>
    </location>
    <ligand>
        <name>substrate</name>
    </ligand>
</feature>
<feature type="active site" description="For OMPdecase activity" evidence="8">
    <location>
        <position position="68"/>
    </location>
</feature>
<feature type="binding site" evidence="7 9">
    <location>
        <position position="13"/>
    </location>
    <ligand>
        <name>substrate</name>
    </ligand>
</feature>
<dbReference type="InterPro" id="IPR047596">
    <property type="entry name" value="OMPdecase_bac"/>
</dbReference>
<dbReference type="InterPro" id="IPR001754">
    <property type="entry name" value="OMPdeCOase_dom"/>
</dbReference>
<dbReference type="GO" id="GO:0005829">
    <property type="term" value="C:cytosol"/>
    <property type="evidence" value="ECO:0007669"/>
    <property type="project" value="TreeGrafter"/>
</dbReference>
<gene>
    <name evidence="7" type="primary">pyrF</name>
    <name evidence="12" type="ORF">C0197_02795</name>
</gene>
<reference evidence="12 13" key="1">
    <citation type="submission" date="2018-01" db="EMBL/GenBank/DDBJ databases">
        <title>Metagenomic assembled genomes from two thermal pools in the Uzon Caldera, Kamchatka, Russia.</title>
        <authorList>
            <person name="Wilkins L."/>
            <person name="Ettinger C."/>
        </authorList>
    </citation>
    <scope>NUCLEOTIDE SEQUENCE [LARGE SCALE GENOMIC DNA]</scope>
    <source>
        <strain evidence="12">ZAV-15</strain>
    </source>
</reference>
<evidence type="ECO:0000256" key="2">
    <source>
        <dbReference type="ARBA" id="ARBA00004861"/>
    </source>
</evidence>
<evidence type="ECO:0000256" key="10">
    <source>
        <dbReference type="RuleBase" id="RU000512"/>
    </source>
</evidence>
<dbReference type="Pfam" id="PF00215">
    <property type="entry name" value="OMPdecase"/>
    <property type="match status" value="1"/>
</dbReference>
<dbReference type="PANTHER" id="PTHR32119:SF2">
    <property type="entry name" value="OROTIDINE 5'-PHOSPHATE DECARBOXYLASE"/>
    <property type="match status" value="1"/>
</dbReference>
<dbReference type="NCBIfam" id="NF001273">
    <property type="entry name" value="PRK00230.1"/>
    <property type="match status" value="1"/>
</dbReference>
<feature type="domain" description="Orotidine 5'-phosphate decarboxylase" evidence="11">
    <location>
        <begin position="7"/>
        <end position="229"/>
    </location>
</feature>
<organism evidence="12 13">
    <name type="scientific">Caldimicrobium thiodismutans</name>
    <dbReference type="NCBI Taxonomy" id="1653476"/>
    <lineage>
        <taxon>Bacteria</taxon>
        <taxon>Pseudomonadati</taxon>
        <taxon>Thermodesulfobacteriota</taxon>
        <taxon>Thermodesulfobacteria</taxon>
        <taxon>Thermodesulfobacteriales</taxon>
        <taxon>Thermodesulfobacteriaceae</taxon>
        <taxon>Caldimicrobium</taxon>
    </lineage>
</organism>
<feature type="binding site" evidence="7 9">
    <location>
        <position position="183"/>
    </location>
    <ligand>
        <name>substrate</name>
    </ligand>
</feature>
<accession>A0A2N7PK31</accession>
<evidence type="ECO:0000256" key="1">
    <source>
        <dbReference type="ARBA" id="ARBA00002356"/>
    </source>
</evidence>
<comment type="pathway">
    <text evidence="2 7 10">Pyrimidine metabolism; UMP biosynthesis via de novo pathway; UMP from orotate: step 2/2.</text>
</comment>
<feature type="active site" description="Proton donor" evidence="7">
    <location>
        <position position="65"/>
    </location>
</feature>
<dbReference type="InterPro" id="IPR018089">
    <property type="entry name" value="OMPdecase_AS"/>
</dbReference>
<evidence type="ECO:0000256" key="7">
    <source>
        <dbReference type="HAMAP-Rule" id="MF_01200"/>
    </source>
</evidence>
<evidence type="ECO:0000256" key="9">
    <source>
        <dbReference type="PIRSR" id="PIRSR614732-2"/>
    </source>
</evidence>
<dbReference type="SMART" id="SM00934">
    <property type="entry name" value="OMPdecase"/>
    <property type="match status" value="1"/>
</dbReference>
<dbReference type="PROSITE" id="PS00156">
    <property type="entry name" value="OMPDECASE"/>
    <property type="match status" value="1"/>
</dbReference>
<dbReference type="EMBL" id="PNIE01000038">
    <property type="protein sequence ID" value="PMP63364.1"/>
    <property type="molecule type" value="Genomic_DNA"/>
</dbReference>
<dbReference type="SUPFAM" id="SSF51366">
    <property type="entry name" value="Ribulose-phoshate binding barrel"/>
    <property type="match status" value="1"/>
</dbReference>
<dbReference type="GO" id="GO:0004590">
    <property type="term" value="F:orotidine-5'-phosphate decarboxylase activity"/>
    <property type="evidence" value="ECO:0007669"/>
    <property type="project" value="UniProtKB-UniRule"/>
</dbReference>
<feature type="binding site" evidence="7 9">
    <location>
        <position position="213"/>
    </location>
    <ligand>
        <name>substrate</name>
    </ligand>
</feature>
<evidence type="ECO:0000256" key="3">
    <source>
        <dbReference type="ARBA" id="ARBA00022793"/>
    </source>
</evidence>
<keyword evidence="3 7" id="KW-0210">Decarboxylase</keyword>
<dbReference type="NCBIfam" id="TIGR01740">
    <property type="entry name" value="pyrF"/>
    <property type="match status" value="1"/>
</dbReference>
<feature type="binding site" evidence="7 9">
    <location>
        <position position="193"/>
    </location>
    <ligand>
        <name>substrate</name>
    </ligand>
</feature>
<evidence type="ECO:0000256" key="4">
    <source>
        <dbReference type="ARBA" id="ARBA00022975"/>
    </source>
</evidence>
<evidence type="ECO:0000313" key="13">
    <source>
        <dbReference type="Proteomes" id="UP000235731"/>
    </source>
</evidence>
<sequence length="242" mass="26985">MREPRERLIFPLDFSDLKEAVSWAERLSPYIGTFKIGLELFIKFGPRAIEKVKRKTGAKIFLDLKLYDIPNTVSSAVKAAASYEVDYLTVHILSGRKALEEAVKAAEGGLKILGVTLLTSLDKADLLELGFNGEYLYKTEDLVYKLSFLAQSVGCDGIVCSAKEVARIKEAFPFLITVVPGIRLEETDQRDDQVRTATPYEAILNGADLLVVGRPIRLASDPLEICLRIHEEIRKALEDKNV</sequence>
<evidence type="ECO:0000256" key="6">
    <source>
        <dbReference type="ARBA" id="ARBA00049157"/>
    </source>
</evidence>
<feature type="binding site" evidence="7">
    <location>
        <begin position="63"/>
        <end position="72"/>
    </location>
    <ligand>
        <name>substrate</name>
    </ligand>
</feature>
<evidence type="ECO:0000259" key="11">
    <source>
        <dbReference type="SMART" id="SM00934"/>
    </source>
</evidence>
<evidence type="ECO:0000256" key="5">
    <source>
        <dbReference type="ARBA" id="ARBA00023239"/>
    </source>
</evidence>
<dbReference type="HAMAP" id="MF_01200_B">
    <property type="entry name" value="OMPdecase_type1_B"/>
    <property type="match status" value="1"/>
</dbReference>
<feature type="binding site" evidence="7 9">
    <location>
        <position position="119"/>
    </location>
    <ligand>
        <name>substrate</name>
    </ligand>
</feature>
<comment type="subunit">
    <text evidence="7">Homodimer.</text>
</comment>
<dbReference type="AlphaFoldDB" id="A0A2N7PK31"/>
<comment type="function">
    <text evidence="1 7">Catalyzes the decarboxylation of orotidine 5'-monophosphate (OMP) to uridine 5'-monophosphate (UMP).</text>
</comment>
<dbReference type="UniPathway" id="UPA00070">
    <property type="reaction ID" value="UER00120"/>
</dbReference>
<keyword evidence="5 7" id="KW-0456">Lyase</keyword>
<dbReference type="Gene3D" id="3.20.20.70">
    <property type="entry name" value="Aldolase class I"/>
    <property type="match status" value="1"/>
</dbReference>
<dbReference type="GO" id="GO:0006207">
    <property type="term" value="P:'de novo' pyrimidine nucleobase biosynthetic process"/>
    <property type="evidence" value="ECO:0007669"/>
    <property type="project" value="InterPro"/>
</dbReference>
<comment type="similarity">
    <text evidence="7">Belongs to the OMP decarboxylase family. Type 1 subfamily.</text>
</comment>
<evidence type="ECO:0000313" key="12">
    <source>
        <dbReference type="EMBL" id="PMP63364.1"/>
    </source>
</evidence>
<dbReference type="Proteomes" id="UP000235731">
    <property type="component" value="Unassembled WGS sequence"/>
</dbReference>
<dbReference type="GO" id="GO:0044205">
    <property type="term" value="P:'de novo' UMP biosynthetic process"/>
    <property type="evidence" value="ECO:0007669"/>
    <property type="project" value="UniProtKB-UniRule"/>
</dbReference>